<evidence type="ECO:0000313" key="1">
    <source>
        <dbReference type="EMBL" id="MEQ2196057.1"/>
    </source>
</evidence>
<sequence>MPPGHSTGKVPHGSILQSFPVGSPYFSAGLLKEFSVDPPHLLATPVSAFIASSGVLCYLAGLPQTFSVSPPSLSGDLLKRFSVGSTRSLVCLPTSFLWDLLKEIPAASGSASRILCLFKKGLQVSLQNCVPLWKSLWVTL</sequence>
<protein>
    <submittedName>
        <fullName evidence="1">Uncharacterized protein</fullName>
    </submittedName>
</protein>
<evidence type="ECO:0000313" key="2">
    <source>
        <dbReference type="Proteomes" id="UP001434883"/>
    </source>
</evidence>
<accession>A0ABV0QL07</accession>
<gene>
    <name evidence="1" type="ORF">XENOCAPTIV_023267</name>
</gene>
<reference evidence="1 2" key="1">
    <citation type="submission" date="2021-06" db="EMBL/GenBank/DDBJ databases">
        <authorList>
            <person name="Palmer J.M."/>
        </authorList>
    </citation>
    <scope>NUCLEOTIDE SEQUENCE [LARGE SCALE GENOMIC DNA]</scope>
    <source>
        <strain evidence="1 2">XC_2019</strain>
        <tissue evidence="1">Muscle</tissue>
    </source>
</reference>
<keyword evidence="2" id="KW-1185">Reference proteome</keyword>
<organism evidence="1 2">
    <name type="scientific">Xenoophorus captivus</name>
    <dbReference type="NCBI Taxonomy" id="1517983"/>
    <lineage>
        <taxon>Eukaryota</taxon>
        <taxon>Metazoa</taxon>
        <taxon>Chordata</taxon>
        <taxon>Craniata</taxon>
        <taxon>Vertebrata</taxon>
        <taxon>Euteleostomi</taxon>
        <taxon>Actinopterygii</taxon>
        <taxon>Neopterygii</taxon>
        <taxon>Teleostei</taxon>
        <taxon>Neoteleostei</taxon>
        <taxon>Acanthomorphata</taxon>
        <taxon>Ovalentaria</taxon>
        <taxon>Atherinomorphae</taxon>
        <taxon>Cyprinodontiformes</taxon>
        <taxon>Goodeidae</taxon>
        <taxon>Xenoophorus</taxon>
    </lineage>
</organism>
<name>A0ABV0QL07_9TELE</name>
<dbReference type="EMBL" id="JAHRIN010013694">
    <property type="protein sequence ID" value="MEQ2196057.1"/>
    <property type="molecule type" value="Genomic_DNA"/>
</dbReference>
<comment type="caution">
    <text evidence="1">The sequence shown here is derived from an EMBL/GenBank/DDBJ whole genome shotgun (WGS) entry which is preliminary data.</text>
</comment>
<dbReference type="Proteomes" id="UP001434883">
    <property type="component" value="Unassembled WGS sequence"/>
</dbReference>
<proteinExistence type="predicted"/>